<dbReference type="GO" id="GO:0008684">
    <property type="term" value="F:2-oxopent-4-enoate hydratase activity"/>
    <property type="evidence" value="ECO:0007669"/>
    <property type="project" value="TreeGrafter"/>
</dbReference>
<sequence length="254" mass="28002">MTTQIDTKQAAETLLNRRQPEQKFDALPIDIRPDNIDSALAVHKQMIELKQHKVAGWKCLLPPAEGKVVISPIFSDSYHTGAQACLMPEHTRARIEPEIAFVLAQDLPAKAGGYSEQEIQSVIASAHMALELMQARYKDDCDAQFYERLADCLTNQGLFVGPEIDKQTAFNTATIDIGVTQNGKTTAYEGKHPNKLAGNPLSWFVNFALENGFELKKGQAIITGSFAGVLELEFGQTEISYKGLGEYTVELVSK</sequence>
<dbReference type="OrthoDB" id="9792137at2"/>
<dbReference type="Gene3D" id="3.90.850.10">
    <property type="entry name" value="Fumarylacetoacetase-like, C-terminal domain"/>
    <property type="match status" value="1"/>
</dbReference>
<dbReference type="SUPFAM" id="SSF56529">
    <property type="entry name" value="FAH"/>
    <property type="match status" value="1"/>
</dbReference>
<dbReference type="InterPro" id="IPR036663">
    <property type="entry name" value="Fumarylacetoacetase_C_sf"/>
</dbReference>
<comment type="caution">
    <text evidence="1">The sequence shown here is derived from an EMBL/GenBank/DDBJ whole genome shotgun (WGS) entry which is preliminary data.</text>
</comment>
<organism evidence="1 2">
    <name type="scientific">Catenovulum agarivorans DS-2</name>
    <dbReference type="NCBI Taxonomy" id="1328313"/>
    <lineage>
        <taxon>Bacteria</taxon>
        <taxon>Pseudomonadati</taxon>
        <taxon>Pseudomonadota</taxon>
        <taxon>Gammaproteobacteria</taxon>
        <taxon>Alteromonadales</taxon>
        <taxon>Alteromonadaceae</taxon>
        <taxon>Catenovulum</taxon>
    </lineage>
</organism>
<keyword evidence="2" id="KW-1185">Reference proteome</keyword>
<dbReference type="RefSeq" id="WP_035013951.1">
    <property type="nucleotide sequence ID" value="NZ_ARZY01000009.1"/>
</dbReference>
<dbReference type="EMBL" id="ARZY01000009">
    <property type="protein sequence ID" value="EWH10751.1"/>
    <property type="molecule type" value="Genomic_DNA"/>
</dbReference>
<evidence type="ECO:0000313" key="2">
    <source>
        <dbReference type="Proteomes" id="UP000019276"/>
    </source>
</evidence>
<dbReference type="PANTHER" id="PTHR30143">
    <property type="entry name" value="ACID HYDRATASE"/>
    <property type="match status" value="1"/>
</dbReference>
<dbReference type="PANTHER" id="PTHR30143:SF0">
    <property type="entry name" value="2-KETO-4-PENTENOATE HYDRATASE"/>
    <property type="match status" value="1"/>
</dbReference>
<dbReference type="InterPro" id="IPR050772">
    <property type="entry name" value="Hydratase-Decarb/MhpD_sf"/>
</dbReference>
<name>W7QFS6_9ALTE</name>
<gene>
    <name evidence="1" type="ORF">DS2_06861</name>
</gene>
<accession>W7QFS6</accession>
<dbReference type="Proteomes" id="UP000019276">
    <property type="component" value="Unassembled WGS sequence"/>
</dbReference>
<evidence type="ECO:0000313" key="1">
    <source>
        <dbReference type="EMBL" id="EWH10751.1"/>
    </source>
</evidence>
<reference evidence="1 2" key="1">
    <citation type="journal article" date="2014" name="Genome Announc.">
        <title>Draft Genome Sequence of the Agar-Degrading Bacterium Catenovulum sp. Strain DS-2, Isolated from Intestines of Haliotis diversicolor.</title>
        <authorList>
            <person name="Shan D."/>
            <person name="Li X."/>
            <person name="Gu Z."/>
            <person name="Wei G."/>
            <person name="Gao Z."/>
            <person name="Shao Z."/>
        </authorList>
    </citation>
    <scope>NUCLEOTIDE SEQUENCE [LARGE SCALE GENOMIC DNA]</scope>
    <source>
        <strain evidence="1 2">DS-2</strain>
    </source>
</reference>
<dbReference type="AlphaFoldDB" id="W7QFS6"/>
<dbReference type="GO" id="GO:0005737">
    <property type="term" value="C:cytoplasm"/>
    <property type="evidence" value="ECO:0007669"/>
    <property type="project" value="TreeGrafter"/>
</dbReference>
<protein>
    <submittedName>
        <fullName evidence="1">Hydratase/decarboxylase</fullName>
    </submittedName>
</protein>
<dbReference type="STRING" id="1328313.DS2_06861"/>
<proteinExistence type="predicted"/>
<dbReference type="eggNOG" id="COG3971">
    <property type="taxonomic scope" value="Bacteria"/>
</dbReference>